<protein>
    <submittedName>
        <fullName evidence="1">Uncharacterized protein</fullName>
    </submittedName>
</protein>
<proteinExistence type="predicted"/>
<comment type="caution">
    <text evidence="1">The sequence shown here is derived from an EMBL/GenBank/DDBJ whole genome shotgun (WGS) entry which is preliminary data.</text>
</comment>
<gene>
    <name evidence="1" type="ORF">OVN521_LOCUS46362</name>
</gene>
<dbReference type="AlphaFoldDB" id="A0A821EIY4"/>
<dbReference type="EMBL" id="CAJOBG010081872">
    <property type="protein sequence ID" value="CAF4635052.1"/>
    <property type="molecule type" value="Genomic_DNA"/>
</dbReference>
<reference evidence="1" key="1">
    <citation type="submission" date="2021-02" db="EMBL/GenBank/DDBJ databases">
        <authorList>
            <person name="Nowell W R."/>
        </authorList>
    </citation>
    <scope>NUCLEOTIDE SEQUENCE</scope>
</reference>
<feature type="non-terminal residue" evidence="1">
    <location>
        <position position="51"/>
    </location>
</feature>
<dbReference type="Proteomes" id="UP000663866">
    <property type="component" value="Unassembled WGS sequence"/>
</dbReference>
<organism evidence="1 2">
    <name type="scientific">Rotaria magnacalcarata</name>
    <dbReference type="NCBI Taxonomy" id="392030"/>
    <lineage>
        <taxon>Eukaryota</taxon>
        <taxon>Metazoa</taxon>
        <taxon>Spiralia</taxon>
        <taxon>Gnathifera</taxon>
        <taxon>Rotifera</taxon>
        <taxon>Eurotatoria</taxon>
        <taxon>Bdelloidea</taxon>
        <taxon>Philodinida</taxon>
        <taxon>Philodinidae</taxon>
        <taxon>Rotaria</taxon>
    </lineage>
</organism>
<evidence type="ECO:0000313" key="2">
    <source>
        <dbReference type="Proteomes" id="UP000663866"/>
    </source>
</evidence>
<sequence>MKNAAKGADGLHIRAHEIDAKARLLSHRCELPLELAATPVHLEKIALKLDI</sequence>
<name>A0A821EIY4_9BILA</name>
<keyword evidence="2" id="KW-1185">Reference proteome</keyword>
<accession>A0A821EIY4</accession>
<evidence type="ECO:0000313" key="1">
    <source>
        <dbReference type="EMBL" id="CAF4635052.1"/>
    </source>
</evidence>